<evidence type="ECO:0000256" key="1">
    <source>
        <dbReference type="ARBA" id="ARBA00009986"/>
    </source>
</evidence>
<dbReference type="FunFam" id="3.40.605.10:FF:000007">
    <property type="entry name" value="NAD/NADP-dependent betaine aldehyde dehydrogenase"/>
    <property type="match status" value="1"/>
</dbReference>
<comment type="similarity">
    <text evidence="1 4">Belongs to the aldehyde dehydrogenase family.</text>
</comment>
<evidence type="ECO:0000256" key="3">
    <source>
        <dbReference type="PROSITE-ProRule" id="PRU10007"/>
    </source>
</evidence>
<dbReference type="Proteomes" id="UP000219439">
    <property type="component" value="Unassembled WGS sequence"/>
</dbReference>
<dbReference type="CDD" id="cd07109">
    <property type="entry name" value="ALDH_AAS00426"/>
    <property type="match status" value="1"/>
</dbReference>
<gene>
    <name evidence="6" type="ORF">SAMN06265368_0052</name>
</gene>
<dbReference type="InterPro" id="IPR029510">
    <property type="entry name" value="Ald_DH_CS_GLU"/>
</dbReference>
<dbReference type="Gene3D" id="3.40.309.10">
    <property type="entry name" value="Aldehyde Dehydrogenase, Chain A, domain 2"/>
    <property type="match status" value="1"/>
</dbReference>
<protein>
    <submittedName>
        <fullName evidence="6">Aldehyde dehydrogenase (NAD+)</fullName>
    </submittedName>
</protein>
<keyword evidence="2 4" id="KW-0560">Oxidoreductase</keyword>
<accession>A0A285N8F3</accession>
<dbReference type="GO" id="GO:0016620">
    <property type="term" value="F:oxidoreductase activity, acting on the aldehyde or oxo group of donors, NAD or NADP as acceptor"/>
    <property type="evidence" value="ECO:0007669"/>
    <property type="project" value="InterPro"/>
</dbReference>
<dbReference type="PANTHER" id="PTHR11699">
    <property type="entry name" value="ALDEHYDE DEHYDROGENASE-RELATED"/>
    <property type="match status" value="1"/>
</dbReference>
<evidence type="ECO:0000259" key="5">
    <source>
        <dbReference type="Pfam" id="PF00171"/>
    </source>
</evidence>
<feature type="domain" description="Aldehyde dehydrogenase" evidence="5">
    <location>
        <begin position="42"/>
        <end position="498"/>
    </location>
</feature>
<dbReference type="SUPFAM" id="SSF53720">
    <property type="entry name" value="ALDH-like"/>
    <property type="match status" value="1"/>
</dbReference>
<dbReference type="RefSeq" id="WP_097151425.1">
    <property type="nucleotide sequence ID" value="NZ_OBEL01000001.1"/>
</dbReference>
<feature type="active site" evidence="3">
    <location>
        <position position="272"/>
    </location>
</feature>
<evidence type="ECO:0000256" key="4">
    <source>
        <dbReference type="RuleBase" id="RU003345"/>
    </source>
</evidence>
<dbReference type="InterPro" id="IPR016163">
    <property type="entry name" value="Ald_DH_C"/>
</dbReference>
<dbReference type="Gene3D" id="3.40.605.10">
    <property type="entry name" value="Aldehyde Dehydrogenase, Chain A, domain 1"/>
    <property type="match status" value="1"/>
</dbReference>
<evidence type="ECO:0000256" key="2">
    <source>
        <dbReference type="ARBA" id="ARBA00023002"/>
    </source>
</evidence>
<sequence>MVDLAEFENHSDNLANRSRVIAQERTWSNVIDGKFEPSVTGRVINMVCPSDGKTFCMIAHSGLEDINAAVDAARRAFEDGLWSRMPALERGRILRHLAQRIHANFEDLAALESRDTGKPLSQAEADITATARYFEYYGGAADKVHGETIPLPNGFTAMTLREPHGVVGSIIPWNYPAQIMGRVVGAGLAMGNCLVIKPAEDACLSILRIAELALEAGVPPGVLNVVTGTGEEAGALLASHPGLDFITFTGSPEVGTLIQRAAAGNHIGCTLELGGKSPQVLFDDADLEAAMPVITNAIIQNAGQTCSAGSRLLVHKDKWDEVLENLVRRFDNLVANAHHVNADLGPLVTRNQAERVAGFMDLADDANIPVLAAGKIAEDAPEGGYYAAPTLFGPVPSDSALAQEEVFGPVLSMLPFSDEEEAVKLANDTPYGLVAGLWTRDAARSMRLARSIRAGQVYINGYGAGGGIELPFGGFKKSGHGREKGFEGLYEFSATKTIVMNHG</sequence>
<evidence type="ECO:0000313" key="7">
    <source>
        <dbReference type="Proteomes" id="UP000219439"/>
    </source>
</evidence>
<evidence type="ECO:0000313" key="6">
    <source>
        <dbReference type="EMBL" id="SNZ05177.1"/>
    </source>
</evidence>
<dbReference type="PROSITE" id="PS00687">
    <property type="entry name" value="ALDEHYDE_DEHYDR_GLU"/>
    <property type="match status" value="1"/>
</dbReference>
<organism evidence="6 7">
    <name type="scientific">Cohaesibacter gelatinilyticus</name>
    <dbReference type="NCBI Taxonomy" id="372072"/>
    <lineage>
        <taxon>Bacteria</taxon>
        <taxon>Pseudomonadati</taxon>
        <taxon>Pseudomonadota</taxon>
        <taxon>Alphaproteobacteria</taxon>
        <taxon>Hyphomicrobiales</taxon>
        <taxon>Cohaesibacteraceae</taxon>
    </lineage>
</organism>
<dbReference type="InterPro" id="IPR016162">
    <property type="entry name" value="Ald_DH_N"/>
</dbReference>
<keyword evidence="7" id="KW-1185">Reference proteome</keyword>
<dbReference type="InterPro" id="IPR015590">
    <property type="entry name" value="Aldehyde_DH_dom"/>
</dbReference>
<dbReference type="AlphaFoldDB" id="A0A285N8F3"/>
<reference evidence="6 7" key="1">
    <citation type="submission" date="2017-09" db="EMBL/GenBank/DDBJ databases">
        <authorList>
            <person name="Ehlers B."/>
            <person name="Leendertz F.H."/>
        </authorList>
    </citation>
    <scope>NUCLEOTIDE SEQUENCE [LARGE SCALE GENOMIC DNA]</scope>
    <source>
        <strain evidence="6 7">DSM 18289</strain>
    </source>
</reference>
<dbReference type="OrthoDB" id="9802947at2"/>
<name>A0A285N8F3_9HYPH</name>
<dbReference type="EMBL" id="OBEL01000001">
    <property type="protein sequence ID" value="SNZ05177.1"/>
    <property type="molecule type" value="Genomic_DNA"/>
</dbReference>
<dbReference type="Pfam" id="PF00171">
    <property type="entry name" value="Aldedh"/>
    <property type="match status" value="1"/>
</dbReference>
<dbReference type="InterPro" id="IPR016161">
    <property type="entry name" value="Ald_DH/histidinol_DH"/>
</dbReference>
<proteinExistence type="inferred from homology"/>